<dbReference type="Pfam" id="PF14610">
    <property type="entry name" value="Psg1"/>
    <property type="match status" value="1"/>
</dbReference>
<dbReference type="OrthoDB" id="4084551at2759"/>
<feature type="chain" id="PRO_5034254351" evidence="2">
    <location>
        <begin position="23"/>
        <end position="392"/>
    </location>
</feature>
<gene>
    <name evidence="3" type="primary">PSG1</name>
    <name evidence="3" type="ORF">SPAR_K01340</name>
</gene>
<keyword evidence="1" id="KW-0472">Membrane</keyword>
<dbReference type="AlphaFoldDB" id="A0A8B8UUV4"/>
<evidence type="ECO:0000256" key="2">
    <source>
        <dbReference type="SAM" id="SignalP"/>
    </source>
</evidence>
<dbReference type="RefSeq" id="XP_033767549.1">
    <property type="nucleotide sequence ID" value="XM_033911658.1"/>
</dbReference>
<dbReference type="InterPro" id="IPR028000">
    <property type="entry name" value="Pma1"/>
</dbReference>
<reference evidence="3" key="1">
    <citation type="journal article" date="2017" name="Nat. Genet.">
        <title>Contrasting evolutionary genome dynamics between domesticated and wild yeasts.</title>
        <authorList>
            <person name="Yue J.X."/>
            <person name="Li J."/>
            <person name="Aigrain L."/>
            <person name="Hallin J."/>
            <person name="Persson K."/>
            <person name="Oliver K."/>
            <person name="Bergstrom A."/>
            <person name="Coupland P."/>
            <person name="Warringer J."/>
            <person name="Lagomarsino M.C."/>
            <person name="Fischer G."/>
            <person name="Durbin R."/>
            <person name="Liti G."/>
        </authorList>
    </citation>
    <scope>NUCLEOTIDE SEQUENCE</scope>
    <source>
        <strain evidence="3">CBS432</strain>
    </source>
</reference>
<protein>
    <submittedName>
        <fullName evidence="3">Psg1p</fullName>
    </submittedName>
</protein>
<dbReference type="GeneID" id="54631902"/>
<keyword evidence="1" id="KW-1133">Transmembrane helix</keyword>
<keyword evidence="2" id="KW-0732">Signal</keyword>
<keyword evidence="1" id="KW-0812">Transmembrane</keyword>
<reference evidence="3" key="3">
    <citation type="submission" date="2025-07" db="EMBL/GenBank/DDBJ databases">
        <authorList>
            <consortium name="NCBI Genome Project"/>
        </authorList>
    </citation>
    <scope>NUCLEOTIDE SEQUENCE</scope>
    <source>
        <strain evidence="3">CBS432</strain>
    </source>
</reference>
<dbReference type="VEuPathDB" id="FungiDB:SPAR_K01340"/>
<proteinExistence type="predicted"/>
<evidence type="ECO:0000256" key="1">
    <source>
        <dbReference type="SAM" id="Phobius"/>
    </source>
</evidence>
<reference evidence="3" key="4">
    <citation type="submission" date="2025-08" db="UniProtKB">
        <authorList>
            <consortium name="RefSeq"/>
        </authorList>
    </citation>
    <scope>IDENTIFICATION</scope>
    <source>
        <strain evidence="3">CBS432</strain>
    </source>
</reference>
<feature type="transmembrane region" description="Helical" evidence="1">
    <location>
        <begin position="316"/>
        <end position="338"/>
    </location>
</feature>
<feature type="signal peptide" evidence="2">
    <location>
        <begin position="1"/>
        <end position="22"/>
    </location>
</feature>
<accession>A0A8B8UUV4</accession>
<organism evidence="3">
    <name type="scientific">Saccharomyces paradoxus</name>
    <name type="common">Yeast</name>
    <name type="synonym">Saccharomyces douglasii</name>
    <dbReference type="NCBI Taxonomy" id="27291"/>
    <lineage>
        <taxon>Eukaryota</taxon>
        <taxon>Fungi</taxon>
        <taxon>Dikarya</taxon>
        <taxon>Ascomycota</taxon>
        <taxon>Saccharomycotina</taxon>
        <taxon>Saccharomycetes</taxon>
        <taxon>Saccharomycetales</taxon>
        <taxon>Saccharomycetaceae</taxon>
        <taxon>Saccharomyces</taxon>
    </lineage>
</organism>
<sequence>MRFHDSILIFFFLASLYQHVYGARQVVRPKEKMTTSEEVKPWLRTIYGTSKELVTPTVIAGVTFSAKPEETPNPLKPWVSLEHDGRPKTIKPEIKKGQTKKGRPDYKTYFKTAVTHTYSYEDLKAHNMDPNQKHVEEEYIDEDDTYVSLNPVVRCTPDLYFNKGLAKDIRSEPFCTPYENSRWKVDHTYFVSWYTRFFEDVNSGEVADQVRVHLSYVKENPREKGNYKRDLPGTFFSSEWIDNLNGLMAIEVDEDWLQNEFERRIVVSVQPKYIPDEDFNPLQYGVLLHITKGSRVFKPTKEQLALDDAGITNDQWYYVALSIPTVVVIFFVFMYFFLYVNGKNRDFTDVTRKALNKKRRVLGKFSEMKKFKNMKNHKYTELPSYKKTSKQN</sequence>
<evidence type="ECO:0000313" key="3">
    <source>
        <dbReference type="RefSeq" id="XP_033767549.1"/>
    </source>
</evidence>
<name>A0A8B8UUV4_SACPA</name>
<dbReference type="KEGG" id="spao:SPAR_K01340"/>
<reference evidence="3" key="2">
    <citation type="submission" date="2020-01" db="EMBL/GenBank/DDBJ databases">
        <title>Population-level Yeast Reference Genomes.</title>
        <authorList>
            <person name="Yue J.-X."/>
        </authorList>
    </citation>
    <scope>NUCLEOTIDE SEQUENCE</scope>
    <source>
        <strain evidence="3">CBS432</strain>
    </source>
</reference>